<evidence type="ECO:0000256" key="7">
    <source>
        <dbReference type="PROSITE-ProRule" id="PRU00339"/>
    </source>
</evidence>
<keyword evidence="6" id="KW-0131">Cell cycle</keyword>
<reference evidence="10 11" key="1">
    <citation type="submission" date="2018-06" db="EMBL/GenBank/DDBJ databases">
        <title>A transcriptomic atlas of mushroom development highlights an independent origin of complex multicellularity.</title>
        <authorList>
            <consortium name="DOE Joint Genome Institute"/>
            <person name="Krizsan K."/>
            <person name="Almasi E."/>
            <person name="Merenyi Z."/>
            <person name="Sahu N."/>
            <person name="Viragh M."/>
            <person name="Koszo T."/>
            <person name="Mondo S."/>
            <person name="Kiss B."/>
            <person name="Balint B."/>
            <person name="Kues U."/>
            <person name="Barry K."/>
            <person name="Hegedus J.C."/>
            <person name="Henrissat B."/>
            <person name="Johnson J."/>
            <person name="Lipzen A."/>
            <person name="Ohm R."/>
            <person name="Nagy I."/>
            <person name="Pangilinan J."/>
            <person name="Yan J."/>
            <person name="Xiong Y."/>
            <person name="Grigoriev I.V."/>
            <person name="Hibbett D.S."/>
            <person name="Nagy L.G."/>
        </authorList>
    </citation>
    <scope>NUCLEOTIDE SEQUENCE [LARGE SCALE GENOMIC DNA]</scope>
    <source>
        <strain evidence="10 11">SZMC22713</strain>
    </source>
</reference>
<dbReference type="Pfam" id="PF13432">
    <property type="entry name" value="TPR_16"/>
    <property type="match status" value="1"/>
</dbReference>
<evidence type="ECO:0000256" key="8">
    <source>
        <dbReference type="SAM" id="MobiDB-lite"/>
    </source>
</evidence>
<dbReference type="InterPro" id="IPR007192">
    <property type="entry name" value="APC8"/>
</dbReference>
<proteinExistence type="predicted"/>
<feature type="repeat" description="TPR" evidence="7">
    <location>
        <begin position="392"/>
        <end position="425"/>
    </location>
</feature>
<keyword evidence="11" id="KW-1185">Reference proteome</keyword>
<dbReference type="VEuPathDB" id="FungiDB:BD410DRAFT_730168"/>
<dbReference type="SMART" id="SM00028">
    <property type="entry name" value="TPR"/>
    <property type="match status" value="7"/>
</dbReference>
<dbReference type="AlphaFoldDB" id="A0A4Y7PRS8"/>
<keyword evidence="2" id="KW-0677">Repeat</keyword>
<dbReference type="EMBL" id="ML170224">
    <property type="protein sequence ID" value="TDL17279.1"/>
    <property type="molecule type" value="Genomic_DNA"/>
</dbReference>
<feature type="domain" description="Cdc23" evidence="9">
    <location>
        <begin position="9"/>
        <end position="263"/>
    </location>
</feature>
<evidence type="ECO:0000256" key="2">
    <source>
        <dbReference type="ARBA" id="ARBA00022737"/>
    </source>
</evidence>
<evidence type="ECO:0000256" key="4">
    <source>
        <dbReference type="ARBA" id="ARBA00022786"/>
    </source>
</evidence>
<keyword evidence="5 7" id="KW-0802">TPR repeat</keyword>
<dbReference type="PANTHER" id="PTHR12558:SF10">
    <property type="entry name" value="CELL DIVISION CYCLE PROTEIN 23 HOMOLOG"/>
    <property type="match status" value="1"/>
</dbReference>
<dbReference type="SUPFAM" id="SSF48439">
    <property type="entry name" value="Protein prenylyltransferase"/>
    <property type="match status" value="1"/>
</dbReference>
<dbReference type="STRING" id="50990.A0A4Y7PRS8"/>
<dbReference type="Pfam" id="PF04049">
    <property type="entry name" value="ANAPC8"/>
    <property type="match status" value="1"/>
</dbReference>
<gene>
    <name evidence="10" type="ORF">BD410DRAFT_730168</name>
</gene>
<dbReference type="Pfam" id="PF13181">
    <property type="entry name" value="TPR_8"/>
    <property type="match status" value="1"/>
</dbReference>
<evidence type="ECO:0000313" key="10">
    <source>
        <dbReference type="EMBL" id="TDL17279.1"/>
    </source>
</evidence>
<dbReference type="OrthoDB" id="10262026at2759"/>
<keyword evidence="1" id="KW-0132">Cell division</keyword>
<organism evidence="10 11">
    <name type="scientific">Rickenella mellea</name>
    <dbReference type="NCBI Taxonomy" id="50990"/>
    <lineage>
        <taxon>Eukaryota</taxon>
        <taxon>Fungi</taxon>
        <taxon>Dikarya</taxon>
        <taxon>Basidiomycota</taxon>
        <taxon>Agaricomycotina</taxon>
        <taxon>Agaricomycetes</taxon>
        <taxon>Hymenochaetales</taxon>
        <taxon>Rickenellaceae</taxon>
        <taxon>Rickenella</taxon>
    </lineage>
</organism>
<evidence type="ECO:0000313" key="11">
    <source>
        <dbReference type="Proteomes" id="UP000294933"/>
    </source>
</evidence>
<dbReference type="SUPFAM" id="SSF48452">
    <property type="entry name" value="TPR-like"/>
    <property type="match status" value="1"/>
</dbReference>
<evidence type="ECO:0000256" key="1">
    <source>
        <dbReference type="ARBA" id="ARBA00022618"/>
    </source>
</evidence>
<keyword evidence="4" id="KW-0833">Ubl conjugation pathway</keyword>
<dbReference type="Gene3D" id="1.25.40.10">
    <property type="entry name" value="Tetratricopeptide repeat domain"/>
    <property type="match status" value="2"/>
</dbReference>
<evidence type="ECO:0000256" key="6">
    <source>
        <dbReference type="ARBA" id="ARBA00023306"/>
    </source>
</evidence>
<feature type="region of interest" description="Disordered" evidence="8">
    <location>
        <begin position="553"/>
        <end position="580"/>
    </location>
</feature>
<dbReference type="PROSITE" id="PS50005">
    <property type="entry name" value="TPR"/>
    <property type="match status" value="3"/>
</dbReference>
<dbReference type="GO" id="GO:0031145">
    <property type="term" value="P:anaphase-promoting complex-dependent catabolic process"/>
    <property type="evidence" value="ECO:0007669"/>
    <property type="project" value="TreeGrafter"/>
</dbReference>
<dbReference type="InterPro" id="IPR019734">
    <property type="entry name" value="TPR_rpt"/>
</dbReference>
<dbReference type="Proteomes" id="UP000294933">
    <property type="component" value="Unassembled WGS sequence"/>
</dbReference>
<dbReference type="GO" id="GO:0051301">
    <property type="term" value="P:cell division"/>
    <property type="evidence" value="ECO:0007669"/>
    <property type="project" value="UniProtKB-KW"/>
</dbReference>
<dbReference type="GO" id="GO:0016567">
    <property type="term" value="P:protein ubiquitination"/>
    <property type="evidence" value="ECO:0007669"/>
    <property type="project" value="TreeGrafter"/>
</dbReference>
<name>A0A4Y7PRS8_9AGAM</name>
<accession>A0A4Y7PRS8</accession>
<dbReference type="InterPro" id="IPR011990">
    <property type="entry name" value="TPR-like_helical_dom_sf"/>
</dbReference>
<feature type="repeat" description="TPR" evidence="7">
    <location>
        <begin position="324"/>
        <end position="357"/>
    </location>
</feature>
<sequence>MEVDAHVVSALRRAVRDCTDRGLYFASKWASELLLAIPTSKRSSQDSAGHSNLRESYLEDQDSDALLAARAFADAKEFSRAALVLKECKGAKAQFVRVYNEFLAAEKKALRDWHNLDFRPIEITNETDKNPHQPATPINHSLLEILSSLQNATDPWLLFMKALLLKRTSRRDEAIEALMLSISAYPWNWSAWRLLGSCVGDSDELASLLTLISLPPTHPLVHCFQIKTLNDLQQPQENELALCDNLLGPDMFPHSTWIMSLRACVLYHLHDFSKAEAQFDQIVALDPYRMDDIDIFSDILYVAENRTKLSKLAHHFLAIDKDRPEVCCLVGNHYSLRADQEKAIAYFRRATELDMSYLPAWTLMGHEYVEMKNSHAAIEAYRRAIDVNRKDYRAWYGLGQAYELLNMHQYSLHYYQRATALRPYDVRVWQAQGMCYEEMGSRPREAIECYKRALIGADPRETPINLKLAKLHDDVEEYAEAASYHQRVVEVSRAEGKQVHVYSRSCIYVAQFHMEKGGKDLTLAKEYLERVATSNAEEVTQAAELLKRLKSISEGRGIPSPREPPTQARSEGNEPIVVEG</sequence>
<feature type="repeat" description="TPR" evidence="7">
    <location>
        <begin position="358"/>
        <end position="391"/>
    </location>
</feature>
<dbReference type="GO" id="GO:0005680">
    <property type="term" value="C:anaphase-promoting complex"/>
    <property type="evidence" value="ECO:0007669"/>
    <property type="project" value="InterPro"/>
</dbReference>
<evidence type="ECO:0000259" key="9">
    <source>
        <dbReference type="Pfam" id="PF04049"/>
    </source>
</evidence>
<dbReference type="PANTHER" id="PTHR12558">
    <property type="entry name" value="CELL DIVISION CYCLE 16,23,27"/>
    <property type="match status" value="1"/>
</dbReference>
<evidence type="ECO:0000256" key="3">
    <source>
        <dbReference type="ARBA" id="ARBA00022776"/>
    </source>
</evidence>
<keyword evidence="3" id="KW-0498">Mitosis</keyword>
<evidence type="ECO:0000256" key="5">
    <source>
        <dbReference type="ARBA" id="ARBA00022803"/>
    </source>
</evidence>
<protein>
    <submittedName>
        <fullName evidence="10">TPR-like protein</fullName>
    </submittedName>
</protein>
<dbReference type="GO" id="GO:0045842">
    <property type="term" value="P:positive regulation of mitotic metaphase/anaphase transition"/>
    <property type="evidence" value="ECO:0007669"/>
    <property type="project" value="TreeGrafter"/>
</dbReference>